<keyword evidence="2" id="KW-1185">Reference proteome</keyword>
<dbReference type="Proteomes" id="UP000273203">
    <property type="component" value="Segment"/>
</dbReference>
<dbReference type="EMBL" id="MK012443">
    <property type="protein sequence ID" value="AYP28711.1"/>
    <property type="molecule type" value="Genomic_DNA"/>
</dbReference>
<proteinExistence type="predicted"/>
<dbReference type="KEGG" id="vg:80521813"/>
<evidence type="ECO:0000313" key="1">
    <source>
        <dbReference type="EMBL" id="AYP28711.1"/>
    </source>
</evidence>
<dbReference type="RefSeq" id="YP_010784581.1">
    <property type="nucleotide sequence ID" value="NC_075306.1"/>
</dbReference>
<sequence length="212" mass="24297">MAYSRTQRLEMTHPQSVSLLGRLSEHLENVGQSASSVESIIAMEGFISMLSLCSDGSLSQEMSVFSMWMDITPILSEVTRLRERATTMQSRRATLWREALNNPRTDVELQWIEMVESGLRSSWLRLERSFLRHARVWLRGHFFAPLPLLVAMPTGSTDQFPNRTDLLKDYNSSRMDFLSSLSSWRECMAAIEEVSALLLILCLGWFGQERCL</sequence>
<accession>A0A3G2YST8</accession>
<name>A0A3G2YST8_9VIRU</name>
<organism evidence="1 2">
    <name type="scientific">Genomoviridae sp</name>
    <dbReference type="NCBI Taxonomy" id="2202565"/>
    <lineage>
        <taxon>Viruses</taxon>
        <taxon>Monodnaviria</taxon>
        <taxon>Shotokuvirae</taxon>
        <taxon>Cressdnaviricota</taxon>
        <taxon>Repensiviricetes</taxon>
        <taxon>Geplafuvirales</taxon>
        <taxon>Genomoviridae</taxon>
    </lineage>
</organism>
<evidence type="ECO:0000313" key="2">
    <source>
        <dbReference type="Proteomes" id="UP000273203"/>
    </source>
</evidence>
<protein>
    <submittedName>
        <fullName evidence="1">Putative ORF3 protein</fullName>
    </submittedName>
</protein>
<dbReference type="GeneID" id="80521813"/>
<reference evidence="1 2" key="1">
    <citation type="submission" date="2018-10" db="EMBL/GenBank/DDBJ databases">
        <title>Uncovering a Universe of Circular DNA Viruses in Animal Metagenomes.</title>
        <authorList>
            <person name="Tisza M."/>
            <person name="Buck C."/>
            <person name="Pastrana D."/>
            <person name="Welch N."/>
            <person name="Peretti A."/>
        </authorList>
    </citation>
    <scope>NUCLEOTIDE SEQUENCE [LARGE SCALE GENOMIC DNA]</scope>
    <source>
        <strain evidence="1">Cthd64</strain>
    </source>
</reference>